<evidence type="ECO:0000313" key="5">
    <source>
        <dbReference type="EMBL" id="EAT15992.1"/>
    </source>
</evidence>
<dbReference type="PROSITE" id="PS00198">
    <property type="entry name" value="4FE4S_FER_1"/>
    <property type="match status" value="1"/>
</dbReference>
<dbReference type="RefSeq" id="WP_005999843.1">
    <property type="nucleotide sequence ID" value="NZ_AAEW02000007.1"/>
</dbReference>
<dbReference type="InterPro" id="IPR017896">
    <property type="entry name" value="4Fe4S_Fe-S-bd"/>
</dbReference>
<dbReference type="AlphaFoldDB" id="Q1K0E9"/>
<keyword evidence="3" id="KW-0411">Iron-sulfur</keyword>
<dbReference type="SUPFAM" id="SSF54862">
    <property type="entry name" value="4Fe-4S ferredoxins"/>
    <property type="match status" value="1"/>
</dbReference>
<dbReference type="Proteomes" id="UP000005695">
    <property type="component" value="Unassembled WGS sequence"/>
</dbReference>
<dbReference type="PANTHER" id="PTHR43122">
    <property type="entry name" value="FERREDOXIN SUBUNIT OF PYRUVATE:FLAVODOXIN OXIDOREDUCTASE-RELATED"/>
    <property type="match status" value="1"/>
</dbReference>
<sequence length="73" mass="7912">MAKNKIEINELRCKGCALCTVACPQGLIKMSTELNKQGFLPAMITAEDMERCSGCTLCAQVCPDVAIEVYRGV</sequence>
<evidence type="ECO:0000256" key="1">
    <source>
        <dbReference type="ARBA" id="ARBA00022723"/>
    </source>
</evidence>
<dbReference type="EMBL" id="AAEW02000007">
    <property type="protein sequence ID" value="EAT15992.1"/>
    <property type="molecule type" value="Genomic_DNA"/>
</dbReference>
<reference evidence="5" key="2">
    <citation type="submission" date="2006-05" db="EMBL/GenBank/DDBJ databases">
        <title>Sequencing of the draft genome and assembly of Desulfuromonas acetoxidans DSM 684.</title>
        <authorList>
            <consortium name="US DOE Joint Genome Institute (JGI-PGF)"/>
            <person name="Copeland A."/>
            <person name="Lucas S."/>
            <person name="Lapidus A."/>
            <person name="Barry K."/>
            <person name="Detter J.C."/>
            <person name="Glavina del Rio T."/>
            <person name="Hammon N."/>
            <person name="Israni S."/>
            <person name="Dalin E."/>
            <person name="Tice H."/>
            <person name="Bruce D."/>
            <person name="Pitluck S."/>
            <person name="Richardson P."/>
        </authorList>
    </citation>
    <scope>NUCLEOTIDE SEQUENCE [LARGE SCALE GENOMIC DNA]</scope>
    <source>
        <strain evidence="5">DSM 684</strain>
    </source>
</reference>
<dbReference type="GO" id="GO:0046872">
    <property type="term" value="F:metal ion binding"/>
    <property type="evidence" value="ECO:0007669"/>
    <property type="project" value="UniProtKB-KW"/>
</dbReference>
<dbReference type="Gene3D" id="3.30.70.3270">
    <property type="match status" value="2"/>
</dbReference>
<dbReference type="Pfam" id="PF12838">
    <property type="entry name" value="Fer4_7"/>
    <property type="match status" value="1"/>
</dbReference>
<keyword evidence="2" id="KW-0408">Iron</keyword>
<evidence type="ECO:0000256" key="2">
    <source>
        <dbReference type="ARBA" id="ARBA00023004"/>
    </source>
</evidence>
<comment type="caution">
    <text evidence="5">The sequence shown here is derived from an EMBL/GenBank/DDBJ whole genome shotgun (WGS) entry which is preliminary data.</text>
</comment>
<dbReference type="InterPro" id="IPR017900">
    <property type="entry name" value="4Fe4S_Fe_S_CS"/>
</dbReference>
<organism evidence="5 6">
    <name type="scientific">Desulfuromonas acetoxidans (strain DSM 684 / 11070)</name>
    <dbReference type="NCBI Taxonomy" id="281689"/>
    <lineage>
        <taxon>Bacteria</taxon>
        <taxon>Pseudomonadati</taxon>
        <taxon>Thermodesulfobacteriota</taxon>
        <taxon>Desulfuromonadia</taxon>
        <taxon>Desulfuromonadales</taxon>
        <taxon>Desulfuromonadaceae</taxon>
        <taxon>Desulfuromonas</taxon>
    </lineage>
</organism>
<proteinExistence type="predicted"/>
<evidence type="ECO:0000259" key="4">
    <source>
        <dbReference type="PROSITE" id="PS51379"/>
    </source>
</evidence>
<evidence type="ECO:0000313" key="6">
    <source>
        <dbReference type="Proteomes" id="UP000005695"/>
    </source>
</evidence>
<keyword evidence="1" id="KW-0479">Metal-binding</keyword>
<evidence type="ECO:0000256" key="3">
    <source>
        <dbReference type="ARBA" id="ARBA00023014"/>
    </source>
</evidence>
<dbReference type="OrthoDB" id="9804603at2"/>
<gene>
    <name evidence="5" type="ORF">Dace_2292</name>
</gene>
<reference evidence="5" key="1">
    <citation type="submission" date="2006-05" db="EMBL/GenBank/DDBJ databases">
        <title>Annotation of the draft genome assembly of Desulfuromonas acetoxidans DSM 684.</title>
        <authorList>
            <consortium name="US DOE Joint Genome Institute (JGI-ORNL)"/>
            <person name="Larimer F."/>
            <person name="Land M."/>
            <person name="Hauser L."/>
        </authorList>
    </citation>
    <scope>NUCLEOTIDE SEQUENCE [LARGE SCALE GENOMIC DNA]</scope>
    <source>
        <strain evidence="5">DSM 684</strain>
    </source>
</reference>
<protein>
    <submittedName>
        <fullName evidence="5">4Fe-4S ferredoxin, iron-sulfur binding</fullName>
    </submittedName>
</protein>
<name>Q1K0E9_DESA6</name>
<feature type="domain" description="4Fe-4S ferredoxin-type" evidence="4">
    <location>
        <begin position="43"/>
        <end position="72"/>
    </location>
</feature>
<keyword evidence="6" id="KW-1185">Reference proteome</keyword>
<dbReference type="PROSITE" id="PS51379">
    <property type="entry name" value="4FE4S_FER_2"/>
    <property type="match status" value="2"/>
</dbReference>
<dbReference type="PANTHER" id="PTHR43122:SF2">
    <property type="entry name" value="FERREDOXIN SUBUNIT OF PYRUVATE:FLAVODOXIN OXIDOREDUCTASE"/>
    <property type="match status" value="1"/>
</dbReference>
<accession>Q1K0E9</accession>
<feature type="domain" description="4Fe-4S ferredoxin-type" evidence="4">
    <location>
        <begin position="4"/>
        <end position="33"/>
    </location>
</feature>
<dbReference type="GO" id="GO:0051536">
    <property type="term" value="F:iron-sulfur cluster binding"/>
    <property type="evidence" value="ECO:0007669"/>
    <property type="project" value="UniProtKB-KW"/>
</dbReference>